<gene>
    <name evidence="2" type="ORF">BDV26DRAFT_180099</name>
</gene>
<name>A0A5N7BB34_9EURO</name>
<dbReference type="Proteomes" id="UP000326198">
    <property type="component" value="Unassembled WGS sequence"/>
</dbReference>
<reference evidence="2 3" key="1">
    <citation type="submission" date="2019-04" db="EMBL/GenBank/DDBJ databases">
        <title>Friends and foes A comparative genomics studyof 23 Aspergillus species from section Flavi.</title>
        <authorList>
            <consortium name="DOE Joint Genome Institute"/>
            <person name="Kjaerbolling I."/>
            <person name="Vesth T."/>
            <person name="Frisvad J.C."/>
            <person name="Nybo J.L."/>
            <person name="Theobald S."/>
            <person name="Kildgaard S."/>
            <person name="Isbrandt T."/>
            <person name="Kuo A."/>
            <person name="Sato A."/>
            <person name="Lyhne E.K."/>
            <person name="Kogle M.E."/>
            <person name="Wiebenga A."/>
            <person name="Kun R.S."/>
            <person name="Lubbers R.J."/>
            <person name="Makela M.R."/>
            <person name="Barry K."/>
            <person name="Chovatia M."/>
            <person name="Clum A."/>
            <person name="Daum C."/>
            <person name="Haridas S."/>
            <person name="He G."/>
            <person name="LaButti K."/>
            <person name="Lipzen A."/>
            <person name="Mondo S."/>
            <person name="Riley R."/>
            <person name="Salamov A."/>
            <person name="Simmons B.A."/>
            <person name="Magnuson J.K."/>
            <person name="Henrissat B."/>
            <person name="Mortensen U.H."/>
            <person name="Larsen T.O."/>
            <person name="Devries R.P."/>
            <person name="Grigoriev I.V."/>
            <person name="Machida M."/>
            <person name="Baker S.E."/>
            <person name="Andersen M.R."/>
        </authorList>
    </citation>
    <scope>NUCLEOTIDE SEQUENCE [LARGE SCALE GENOMIC DNA]</scope>
    <source>
        <strain evidence="2 3">IBT 29228</strain>
    </source>
</reference>
<keyword evidence="1" id="KW-0472">Membrane</keyword>
<organism evidence="2 3">
    <name type="scientific">Aspergillus bertholletiae</name>
    <dbReference type="NCBI Taxonomy" id="1226010"/>
    <lineage>
        <taxon>Eukaryota</taxon>
        <taxon>Fungi</taxon>
        <taxon>Dikarya</taxon>
        <taxon>Ascomycota</taxon>
        <taxon>Pezizomycotina</taxon>
        <taxon>Eurotiomycetes</taxon>
        <taxon>Eurotiomycetidae</taxon>
        <taxon>Eurotiales</taxon>
        <taxon>Aspergillaceae</taxon>
        <taxon>Aspergillus</taxon>
        <taxon>Aspergillus subgen. Circumdati</taxon>
    </lineage>
</organism>
<dbReference type="EMBL" id="ML736201">
    <property type="protein sequence ID" value="KAE8378961.1"/>
    <property type="molecule type" value="Genomic_DNA"/>
</dbReference>
<evidence type="ECO:0000256" key="1">
    <source>
        <dbReference type="SAM" id="Phobius"/>
    </source>
</evidence>
<keyword evidence="1" id="KW-1133">Transmembrane helix</keyword>
<proteinExistence type="predicted"/>
<dbReference type="AlphaFoldDB" id="A0A5N7BB34"/>
<dbReference type="OrthoDB" id="434393at2759"/>
<evidence type="ECO:0000313" key="2">
    <source>
        <dbReference type="EMBL" id="KAE8378961.1"/>
    </source>
</evidence>
<keyword evidence="3" id="KW-1185">Reference proteome</keyword>
<accession>A0A5N7BB34</accession>
<keyword evidence="1" id="KW-0812">Transmembrane</keyword>
<feature type="transmembrane region" description="Helical" evidence="1">
    <location>
        <begin position="12"/>
        <end position="34"/>
    </location>
</feature>
<evidence type="ECO:0000313" key="3">
    <source>
        <dbReference type="Proteomes" id="UP000326198"/>
    </source>
</evidence>
<protein>
    <submittedName>
        <fullName evidence="2">Uncharacterized protein</fullName>
    </submittedName>
</protein>
<sequence length="71" mass="7600">MEHAMRGGRSGCHALLCLAINWAGSGMIILSAAVPGRHHVAKLGLPRLSTSALRRYAGACNGRWTKCRICL</sequence>